<dbReference type="EMBL" id="JAWJWE010000038">
    <property type="protein sequence ID" value="KAK6622656.1"/>
    <property type="molecule type" value="Genomic_DNA"/>
</dbReference>
<reference evidence="1 2" key="1">
    <citation type="submission" date="2023-10" db="EMBL/GenBank/DDBJ databases">
        <title>Genomes of two closely related lineages of the louse Polyplax serrata with different host specificities.</title>
        <authorList>
            <person name="Martinu J."/>
            <person name="Tarabai H."/>
            <person name="Stefka J."/>
            <person name="Hypsa V."/>
        </authorList>
    </citation>
    <scope>NUCLEOTIDE SEQUENCE [LARGE SCALE GENOMIC DNA]</scope>
    <source>
        <strain evidence="1">HR10_N</strain>
    </source>
</reference>
<organism evidence="1 2">
    <name type="scientific">Polyplax serrata</name>
    <name type="common">Common mouse louse</name>
    <dbReference type="NCBI Taxonomy" id="468196"/>
    <lineage>
        <taxon>Eukaryota</taxon>
        <taxon>Metazoa</taxon>
        <taxon>Ecdysozoa</taxon>
        <taxon>Arthropoda</taxon>
        <taxon>Hexapoda</taxon>
        <taxon>Insecta</taxon>
        <taxon>Pterygota</taxon>
        <taxon>Neoptera</taxon>
        <taxon>Paraneoptera</taxon>
        <taxon>Psocodea</taxon>
        <taxon>Troctomorpha</taxon>
        <taxon>Phthiraptera</taxon>
        <taxon>Anoplura</taxon>
        <taxon>Polyplacidae</taxon>
        <taxon>Polyplax</taxon>
    </lineage>
</organism>
<dbReference type="Proteomes" id="UP001372834">
    <property type="component" value="Unassembled WGS sequence"/>
</dbReference>
<accession>A0AAN8NYM2</accession>
<dbReference type="AlphaFoldDB" id="A0AAN8NYM2"/>
<sequence>MKKHWTFILNIEKSQYGYVKKATTSSGEWKALQSCYRKVLQRLFERNKATIKTRDGQPMMAAKRNNDLYLIKPKRQGEMLSKTEKRKNQIKGLERWHKRLGHLNVRKIKEMHRQGTVTGMDMLNYSSAK</sequence>
<name>A0AAN8NYM2_POLSC</name>
<evidence type="ECO:0000313" key="1">
    <source>
        <dbReference type="EMBL" id="KAK6622656.1"/>
    </source>
</evidence>
<proteinExistence type="predicted"/>
<evidence type="ECO:0008006" key="3">
    <source>
        <dbReference type="Google" id="ProtNLM"/>
    </source>
</evidence>
<gene>
    <name evidence="1" type="ORF">RUM43_008498</name>
</gene>
<protein>
    <recommendedName>
        <fullName evidence="3">GAG-pre-integrase domain-containing protein</fullName>
    </recommendedName>
</protein>
<comment type="caution">
    <text evidence="1">The sequence shown here is derived from an EMBL/GenBank/DDBJ whole genome shotgun (WGS) entry which is preliminary data.</text>
</comment>
<evidence type="ECO:0000313" key="2">
    <source>
        <dbReference type="Proteomes" id="UP001372834"/>
    </source>
</evidence>